<reference evidence="2 3" key="1">
    <citation type="journal article" date="2023" name="Hortic Res">
        <title>Pangenome of water caltrop reveals structural variations and asymmetric subgenome divergence after allopolyploidization.</title>
        <authorList>
            <person name="Zhang X."/>
            <person name="Chen Y."/>
            <person name="Wang L."/>
            <person name="Yuan Y."/>
            <person name="Fang M."/>
            <person name="Shi L."/>
            <person name="Lu R."/>
            <person name="Comes H.P."/>
            <person name="Ma Y."/>
            <person name="Chen Y."/>
            <person name="Huang G."/>
            <person name="Zhou Y."/>
            <person name="Zheng Z."/>
            <person name="Qiu Y."/>
        </authorList>
    </citation>
    <scope>NUCLEOTIDE SEQUENCE [LARGE SCALE GENOMIC DNA]</scope>
    <source>
        <strain evidence="2">F231</strain>
    </source>
</reference>
<dbReference type="InterPro" id="IPR029058">
    <property type="entry name" value="AB_hydrolase_fold"/>
</dbReference>
<comment type="caution">
    <text evidence="2">The sequence shown here is derived from an EMBL/GenBank/DDBJ whole genome shotgun (WGS) entry which is preliminary data.</text>
</comment>
<dbReference type="Pfam" id="PF00326">
    <property type="entry name" value="Peptidase_S9"/>
    <property type="match status" value="1"/>
</dbReference>
<dbReference type="GO" id="GO:0008236">
    <property type="term" value="F:serine-type peptidase activity"/>
    <property type="evidence" value="ECO:0007669"/>
    <property type="project" value="InterPro"/>
</dbReference>
<evidence type="ECO:0000259" key="1">
    <source>
        <dbReference type="Pfam" id="PF00326"/>
    </source>
</evidence>
<dbReference type="InterPro" id="IPR001375">
    <property type="entry name" value="Peptidase_S9_cat"/>
</dbReference>
<protein>
    <recommendedName>
        <fullName evidence="1">Peptidase S9 prolyl oligopeptidase catalytic domain-containing protein</fullName>
    </recommendedName>
</protein>
<dbReference type="PANTHER" id="PTHR11731:SF193">
    <property type="entry name" value="DIPEPTIDYL PEPTIDASE 9"/>
    <property type="match status" value="1"/>
</dbReference>
<dbReference type="Proteomes" id="UP001346149">
    <property type="component" value="Unassembled WGS sequence"/>
</dbReference>
<dbReference type="SUPFAM" id="SSF53474">
    <property type="entry name" value="alpha/beta-Hydrolases"/>
    <property type="match status" value="1"/>
</dbReference>
<dbReference type="PANTHER" id="PTHR11731">
    <property type="entry name" value="PROTEASE FAMILY S9B,C DIPEPTIDYL-PEPTIDASE IV-RELATED"/>
    <property type="match status" value="1"/>
</dbReference>
<dbReference type="EMBL" id="JAXQNO010000010">
    <property type="protein sequence ID" value="KAK4790524.1"/>
    <property type="molecule type" value="Genomic_DNA"/>
</dbReference>
<organism evidence="2 3">
    <name type="scientific">Trapa natans</name>
    <name type="common">Water chestnut</name>
    <dbReference type="NCBI Taxonomy" id="22666"/>
    <lineage>
        <taxon>Eukaryota</taxon>
        <taxon>Viridiplantae</taxon>
        <taxon>Streptophyta</taxon>
        <taxon>Embryophyta</taxon>
        <taxon>Tracheophyta</taxon>
        <taxon>Spermatophyta</taxon>
        <taxon>Magnoliopsida</taxon>
        <taxon>eudicotyledons</taxon>
        <taxon>Gunneridae</taxon>
        <taxon>Pentapetalae</taxon>
        <taxon>rosids</taxon>
        <taxon>malvids</taxon>
        <taxon>Myrtales</taxon>
        <taxon>Lythraceae</taxon>
        <taxon>Trapa</taxon>
    </lineage>
</organism>
<keyword evidence="3" id="KW-1185">Reference proteome</keyword>
<evidence type="ECO:0000313" key="3">
    <source>
        <dbReference type="Proteomes" id="UP001346149"/>
    </source>
</evidence>
<dbReference type="AlphaFoldDB" id="A0AAN7LRY3"/>
<evidence type="ECO:0000313" key="2">
    <source>
        <dbReference type="EMBL" id="KAK4790524.1"/>
    </source>
</evidence>
<feature type="domain" description="Peptidase S9 prolyl oligopeptidase catalytic" evidence="1">
    <location>
        <begin position="38"/>
        <end position="175"/>
    </location>
</feature>
<sequence>MGSGPTIDPGPAENASSGYTGWTQCSKLAVADPESEILRVDDRGTARRGLKFERPIKNQFGSIDPEDQITCVQWLIIIQGLAIAGRIGMYGWSYGSYLSAMSLLRFSDVFCCAILGAPVTSWDGYNTFYTEKYMGLPDDNTNQLKGKLLFIHGMIDENVHFRHIARLVNALVIAGTPRKRRDGGYGYMEERIWDFIEKEPVKMMMQIKKHSSSPFQHK</sequence>
<dbReference type="GO" id="GO:0008239">
    <property type="term" value="F:dipeptidyl-peptidase activity"/>
    <property type="evidence" value="ECO:0007669"/>
    <property type="project" value="TreeGrafter"/>
</dbReference>
<dbReference type="InterPro" id="IPR050278">
    <property type="entry name" value="Serine_Prot_S9B/DPPIV"/>
</dbReference>
<proteinExistence type="predicted"/>
<gene>
    <name evidence="2" type="ORF">SAY86_017828</name>
</gene>
<dbReference type="GO" id="GO:0006508">
    <property type="term" value="P:proteolysis"/>
    <property type="evidence" value="ECO:0007669"/>
    <property type="project" value="InterPro"/>
</dbReference>
<name>A0AAN7LRY3_TRANT</name>
<accession>A0AAN7LRY3</accession>
<dbReference type="Gene3D" id="3.40.50.1820">
    <property type="entry name" value="alpha/beta hydrolase"/>
    <property type="match status" value="1"/>
</dbReference>